<dbReference type="Gene3D" id="3.10.28.10">
    <property type="entry name" value="Homing endonucleases"/>
    <property type="match status" value="1"/>
</dbReference>
<evidence type="ECO:0000256" key="12">
    <source>
        <dbReference type="ARBA" id="ARBA00023235"/>
    </source>
</evidence>
<dbReference type="GO" id="GO:0003677">
    <property type="term" value="F:DNA binding"/>
    <property type="evidence" value="ECO:0007669"/>
    <property type="project" value="UniProtKB-UniRule"/>
</dbReference>
<dbReference type="InterPro" id="IPR003587">
    <property type="entry name" value="Hint_dom_N"/>
</dbReference>
<dbReference type="GO" id="GO:0005829">
    <property type="term" value="C:cytosol"/>
    <property type="evidence" value="ECO:0007669"/>
    <property type="project" value="TreeGrafter"/>
</dbReference>
<dbReference type="PANTHER" id="PTHR30153">
    <property type="entry name" value="REPLICATIVE DNA HELICASE DNAB"/>
    <property type="match status" value="1"/>
</dbReference>
<dbReference type="FunFam" id="1.10.860.10:FF:000001">
    <property type="entry name" value="Replicative DNA helicase"/>
    <property type="match status" value="1"/>
</dbReference>
<keyword evidence="6 16" id="KW-0378">Hydrolase</keyword>
<evidence type="ECO:0000256" key="5">
    <source>
        <dbReference type="ARBA" id="ARBA00022741"/>
    </source>
</evidence>
<evidence type="ECO:0000256" key="10">
    <source>
        <dbReference type="ARBA" id="ARBA00023000"/>
    </source>
</evidence>
<accession>A0A0G1R765</accession>
<dbReference type="InterPro" id="IPR006142">
    <property type="entry name" value="INTEIN"/>
</dbReference>
<dbReference type="InterPro" id="IPR006141">
    <property type="entry name" value="Intein_N"/>
</dbReference>
<comment type="similarity">
    <text evidence="1 16">Belongs to the helicase family. DnaB subfamily.</text>
</comment>
<dbReference type="PROSITE" id="PS50817">
    <property type="entry name" value="INTEIN_N_TER"/>
    <property type="match status" value="1"/>
</dbReference>
<dbReference type="GO" id="GO:0006269">
    <property type="term" value="P:DNA replication, synthesis of primer"/>
    <property type="evidence" value="ECO:0007669"/>
    <property type="project" value="UniProtKB-UniRule"/>
</dbReference>
<keyword evidence="10" id="KW-0651">Protein splicing</keyword>
<comment type="caution">
    <text evidence="19">The sequence shown here is derived from an EMBL/GenBank/DDBJ whole genome shotgun (WGS) entry which is preliminary data.</text>
</comment>
<evidence type="ECO:0000256" key="13">
    <source>
        <dbReference type="ARBA" id="ARBA00044940"/>
    </source>
</evidence>
<dbReference type="InterPro" id="IPR036844">
    <property type="entry name" value="Hint_dom_sf"/>
</dbReference>
<keyword evidence="4" id="KW-0677">Repeat</keyword>
<evidence type="ECO:0000313" key="20">
    <source>
        <dbReference type="Proteomes" id="UP000034922"/>
    </source>
</evidence>
<evidence type="ECO:0000256" key="1">
    <source>
        <dbReference type="ARBA" id="ARBA00008428"/>
    </source>
</evidence>
<dbReference type="InterPro" id="IPR007693">
    <property type="entry name" value="DNA_helicase_DnaB-like_N"/>
</dbReference>
<dbReference type="CDD" id="cd00093">
    <property type="entry name" value="HTH_XRE"/>
    <property type="match status" value="1"/>
</dbReference>
<dbReference type="SUPFAM" id="SSF47413">
    <property type="entry name" value="lambda repressor-like DNA-binding domains"/>
    <property type="match status" value="1"/>
</dbReference>
<dbReference type="PROSITE" id="PS51199">
    <property type="entry name" value="SF4_HELICASE"/>
    <property type="match status" value="1"/>
</dbReference>
<dbReference type="InterPro" id="IPR010982">
    <property type="entry name" value="Lambda_DNA-bd_dom_sf"/>
</dbReference>
<gene>
    <name evidence="19" type="ORF">UX25_C0025G0006</name>
</gene>
<dbReference type="Gene3D" id="3.40.50.300">
    <property type="entry name" value="P-loop containing nucleotide triphosphate hydrolases"/>
    <property type="match status" value="1"/>
</dbReference>
<keyword evidence="7 16" id="KW-0347">Helicase</keyword>
<evidence type="ECO:0000256" key="14">
    <source>
        <dbReference type="ARBA" id="ARBA00048954"/>
    </source>
</evidence>
<dbReference type="PANTHER" id="PTHR30153:SF2">
    <property type="entry name" value="REPLICATIVE DNA HELICASE"/>
    <property type="match status" value="1"/>
</dbReference>
<keyword evidence="5 16" id="KW-0547">Nucleotide-binding</keyword>
<evidence type="ECO:0000256" key="7">
    <source>
        <dbReference type="ARBA" id="ARBA00022806"/>
    </source>
</evidence>
<dbReference type="PRINTS" id="PR00379">
    <property type="entry name" value="INTEIN"/>
</dbReference>
<dbReference type="InterPro" id="IPR027434">
    <property type="entry name" value="Homing_endonucl"/>
</dbReference>
<proteinExistence type="inferred from homology"/>
<dbReference type="PROSITE" id="PS50818">
    <property type="entry name" value="INTEIN_C_TER"/>
    <property type="match status" value="1"/>
</dbReference>
<dbReference type="Gene3D" id="2.170.16.10">
    <property type="entry name" value="Hedgehog/Intein (Hint) domain"/>
    <property type="match status" value="2"/>
</dbReference>
<keyword evidence="8" id="KW-0068">Autocatalytic cleavage</keyword>
<comment type="function">
    <text evidence="16">The main replicative DNA helicase, it participates in initiation and elongation during chromosome replication. Travels ahead of the DNA replisome, separating dsDNA into templates for DNA synthesis. A processive ATP-dependent 5'-3' DNA helicase it has DNA-dependent ATPase activity.</text>
</comment>
<dbReference type="InterPro" id="IPR007694">
    <property type="entry name" value="DNA_helicase_DnaB-like_C"/>
</dbReference>
<evidence type="ECO:0000256" key="16">
    <source>
        <dbReference type="RuleBase" id="RU362085"/>
    </source>
</evidence>
<dbReference type="InterPro" id="IPR001387">
    <property type="entry name" value="Cro/C1-type_HTH"/>
</dbReference>
<feature type="domain" description="DOD-type homing endonuclease" evidence="17">
    <location>
        <begin position="450"/>
        <end position="542"/>
    </location>
</feature>
<dbReference type="InterPro" id="IPR007692">
    <property type="entry name" value="DNA_helicase_DnaB"/>
</dbReference>
<comment type="catalytic activity">
    <reaction evidence="14 16">
        <text>ATP + H2O = ADP + phosphate + H(+)</text>
        <dbReference type="Rhea" id="RHEA:13065"/>
        <dbReference type="ChEBI" id="CHEBI:15377"/>
        <dbReference type="ChEBI" id="CHEBI:15378"/>
        <dbReference type="ChEBI" id="CHEBI:30616"/>
        <dbReference type="ChEBI" id="CHEBI:43474"/>
        <dbReference type="ChEBI" id="CHEBI:456216"/>
        <dbReference type="EC" id="5.6.2.3"/>
    </reaction>
</comment>
<dbReference type="SUPFAM" id="SSF51294">
    <property type="entry name" value="Hedgehog/intein (Hint) domain"/>
    <property type="match status" value="1"/>
</dbReference>
<dbReference type="SMART" id="SM00306">
    <property type="entry name" value="HintN"/>
    <property type="match status" value="1"/>
</dbReference>
<dbReference type="GO" id="GO:0005524">
    <property type="term" value="F:ATP binding"/>
    <property type="evidence" value="ECO:0007669"/>
    <property type="project" value="UniProtKB-UniRule"/>
</dbReference>
<dbReference type="InterPro" id="IPR016136">
    <property type="entry name" value="DNA_helicase_N/primase_C"/>
</dbReference>
<comment type="function">
    <text evidence="13 16">The intein is an endonuclease.</text>
</comment>
<dbReference type="SMART" id="SM00305">
    <property type="entry name" value="HintC"/>
    <property type="match status" value="1"/>
</dbReference>
<evidence type="ECO:0000256" key="8">
    <source>
        <dbReference type="ARBA" id="ARBA00022813"/>
    </source>
</evidence>
<reference evidence="19 20" key="1">
    <citation type="journal article" date="2015" name="Nature">
        <title>rRNA introns, odd ribosomes, and small enigmatic genomes across a large radiation of phyla.</title>
        <authorList>
            <person name="Brown C.T."/>
            <person name="Hug L.A."/>
            <person name="Thomas B.C."/>
            <person name="Sharon I."/>
            <person name="Castelle C.J."/>
            <person name="Singh A."/>
            <person name="Wilkins M.J."/>
            <person name="Williams K.H."/>
            <person name="Banfield J.F."/>
        </authorList>
    </citation>
    <scope>NUCLEOTIDE SEQUENCE [LARGE SCALE GENOMIC DNA]</scope>
</reference>
<dbReference type="Gene3D" id="1.10.860.10">
    <property type="entry name" value="DNAb Helicase, Chain A"/>
    <property type="match status" value="1"/>
</dbReference>
<dbReference type="GO" id="GO:0016887">
    <property type="term" value="F:ATP hydrolysis activity"/>
    <property type="evidence" value="ECO:0007669"/>
    <property type="project" value="RHEA"/>
</dbReference>
<dbReference type="PATRIC" id="fig|1618589.3.peg.399"/>
<dbReference type="InterPro" id="IPR003586">
    <property type="entry name" value="Hint_dom_C"/>
</dbReference>
<dbReference type="EC" id="5.6.2.3" evidence="15 16"/>
<dbReference type="Pfam" id="PF03796">
    <property type="entry name" value="DnaB_C"/>
    <property type="match status" value="2"/>
</dbReference>
<keyword evidence="11 16" id="KW-0238">DNA-binding</keyword>
<dbReference type="InterPro" id="IPR030934">
    <property type="entry name" value="Intein_C"/>
</dbReference>
<dbReference type="CDD" id="cd00984">
    <property type="entry name" value="DnaB_C"/>
    <property type="match status" value="1"/>
</dbReference>
<evidence type="ECO:0000256" key="15">
    <source>
        <dbReference type="NCBIfam" id="TIGR00665"/>
    </source>
</evidence>
<evidence type="ECO:0000256" key="9">
    <source>
        <dbReference type="ARBA" id="ARBA00022840"/>
    </source>
</evidence>
<evidence type="ECO:0000256" key="6">
    <source>
        <dbReference type="ARBA" id="ARBA00022801"/>
    </source>
</evidence>
<dbReference type="EMBL" id="LCLM01000025">
    <property type="protein sequence ID" value="KKU16760.1"/>
    <property type="molecule type" value="Genomic_DNA"/>
</dbReference>
<sequence>MAEQVSIRIPAHSNEAEESVLGALLLDKDAIIAVAEFLHPEDFYDERHKNIYECCLELYEERVPIDVLTVAERLKKRKVLKRIGGASYLAGLTNKVPTAAHVEHYGRIVKDASTKRSLMTAASKLLDFSLDEGLKADELLDKAEAEIFALTQRHLSRSFTPVKEALAESFDRLDELHKQAEGLRGVPTGFKDLDDTLAGMQKSNLLILASRPGIGKCVAGDTLIVNLETGKRQTIESIVSQKRGKISTLNENLKLKEARPSVFVDDGEKPVYEIRTALGNRLEATAVHPLLTIDGWKKVEELNDGVRIAVPRKMEFFGKKSWEDWKVKSLAYFLGDGGLTSLSPRFTNSNPVVLSDFCDSIVKFGGVTTKYSKQSKLRPRTPTVAVAKIDPYRSNSRKVFAERIKEWLTEMGLSQRRLALNLKVSPSLVNYWASGISLPGPLTHPKLEKLMGAGIEKIDRENPVTKWLSDLNLMGKLAIEKEIPAEVFELSRDNLSLFLNRLFACEGSAMPGKIKGSGRISFSSSSYKLAEGVKHLLLRFGILARLRDKRIKYKGGLRNAYELEIMGAKNILTFIDEIGILGKELKVEKLRKLAESKEASKNWSKDTLPLGVWKLIIEVKGKLSWRDLYKRMDRPLSHNIHVNKRQLRRETLKEIALALNSKKLLDLAESDVYWDRIVSVKLSGMKRVYDLTVDKTHNFVANDIVVHNTSLALNIAQNLAVKYKRPVGFFSLEMSKEELVDRLLVAQADIDAWRLKTGKLTEDDFTKLSNAMGELAEAPLYIDDTPALSILEMRTKARRLQVEAGIDLLVVDYLQLARSRQLENRVQEVSEISQGLKNLARELKIPILAISQLSRAVEQRGGQKKPQLADLRESGSIEQDADVVMFIWREEEENTENINLDIAKHRNGPLKSLQLFFKGDRIKFYGRETKREK</sequence>
<dbReference type="GO" id="GO:0016539">
    <property type="term" value="P:intein-mediated protein splicing"/>
    <property type="evidence" value="ECO:0007669"/>
    <property type="project" value="InterPro"/>
</dbReference>
<dbReference type="InterPro" id="IPR004042">
    <property type="entry name" value="Intein_endonuc_central"/>
</dbReference>
<evidence type="ECO:0000256" key="3">
    <source>
        <dbReference type="ARBA" id="ARBA00022705"/>
    </source>
</evidence>
<keyword evidence="12" id="KW-0413">Isomerase</keyword>
<evidence type="ECO:0000259" key="18">
    <source>
        <dbReference type="PROSITE" id="PS51199"/>
    </source>
</evidence>
<dbReference type="Gene3D" id="1.10.260.40">
    <property type="entry name" value="lambda repressor-like DNA-binding domains"/>
    <property type="match status" value="1"/>
</dbReference>
<keyword evidence="2 16" id="KW-0639">Primosome</keyword>
<organism evidence="19 20">
    <name type="scientific">Candidatus Woesebacteria bacterium GW2011_GWC2_45_9</name>
    <dbReference type="NCBI Taxonomy" id="1618589"/>
    <lineage>
        <taxon>Bacteria</taxon>
        <taxon>Candidatus Woeseibacteriota</taxon>
    </lineage>
</organism>
<feature type="domain" description="SF4 helicase" evidence="18">
    <location>
        <begin position="709"/>
        <end position="931"/>
    </location>
</feature>
<evidence type="ECO:0000259" key="17">
    <source>
        <dbReference type="PROSITE" id="PS50819"/>
    </source>
</evidence>
<evidence type="ECO:0000256" key="2">
    <source>
        <dbReference type="ARBA" id="ARBA00022515"/>
    </source>
</evidence>
<dbReference type="InterPro" id="IPR027417">
    <property type="entry name" value="P-loop_NTPase"/>
</dbReference>
<evidence type="ECO:0000256" key="4">
    <source>
        <dbReference type="ARBA" id="ARBA00022737"/>
    </source>
</evidence>
<dbReference type="SUPFAM" id="SSF55608">
    <property type="entry name" value="Homing endonucleases"/>
    <property type="match status" value="1"/>
</dbReference>
<evidence type="ECO:0000256" key="11">
    <source>
        <dbReference type="ARBA" id="ARBA00023125"/>
    </source>
</evidence>
<dbReference type="NCBIfam" id="TIGR01443">
    <property type="entry name" value="intein_Cterm"/>
    <property type="match status" value="1"/>
</dbReference>
<dbReference type="SUPFAM" id="SSF52540">
    <property type="entry name" value="P-loop containing nucleoside triphosphate hydrolases"/>
    <property type="match status" value="1"/>
</dbReference>
<name>A0A0G1R765_9BACT</name>
<keyword evidence="9 16" id="KW-0067">ATP-binding</keyword>
<dbReference type="NCBIfam" id="TIGR00665">
    <property type="entry name" value="DnaB"/>
    <property type="match status" value="1"/>
</dbReference>
<dbReference type="Proteomes" id="UP000034922">
    <property type="component" value="Unassembled WGS sequence"/>
</dbReference>
<dbReference type="Pfam" id="PF00772">
    <property type="entry name" value="DnaB"/>
    <property type="match status" value="1"/>
</dbReference>
<dbReference type="GO" id="GO:0004519">
    <property type="term" value="F:endonuclease activity"/>
    <property type="evidence" value="ECO:0007669"/>
    <property type="project" value="InterPro"/>
</dbReference>
<keyword evidence="3 16" id="KW-0235">DNA replication</keyword>
<dbReference type="InterPro" id="IPR004860">
    <property type="entry name" value="LAGLIDADG_dom"/>
</dbReference>
<dbReference type="CDD" id="cd00081">
    <property type="entry name" value="Hint"/>
    <property type="match status" value="2"/>
</dbReference>
<dbReference type="SUPFAM" id="SSF48024">
    <property type="entry name" value="N-terminal domain of DnaB helicase"/>
    <property type="match status" value="1"/>
</dbReference>
<dbReference type="AlphaFoldDB" id="A0A0G1R765"/>
<dbReference type="GO" id="GO:1990077">
    <property type="term" value="C:primosome complex"/>
    <property type="evidence" value="ECO:0007669"/>
    <property type="project" value="UniProtKB-UniRule"/>
</dbReference>
<protein>
    <recommendedName>
        <fullName evidence="15 16">Replicative DNA helicase</fullName>
        <ecNumber evidence="15 16">5.6.2.3</ecNumber>
    </recommendedName>
</protein>
<dbReference type="GO" id="GO:0043139">
    <property type="term" value="F:5'-3' DNA helicase activity"/>
    <property type="evidence" value="ECO:0007669"/>
    <property type="project" value="UniProtKB-EC"/>
</dbReference>
<dbReference type="Pfam" id="PF14528">
    <property type="entry name" value="LAGLIDADG_3"/>
    <property type="match status" value="1"/>
</dbReference>
<dbReference type="PROSITE" id="PS50819">
    <property type="entry name" value="INTEIN_ENDONUCLEASE"/>
    <property type="match status" value="1"/>
</dbReference>
<evidence type="ECO:0000313" key="19">
    <source>
        <dbReference type="EMBL" id="KKU16760.1"/>
    </source>
</evidence>
<dbReference type="InterPro" id="IPR036185">
    <property type="entry name" value="DNA_heli_DnaB-like_N_sf"/>
</dbReference>
<dbReference type="STRING" id="1618589.UX25_C0025G0006"/>
<dbReference type="SMART" id="SM00530">
    <property type="entry name" value="HTH_XRE"/>
    <property type="match status" value="1"/>
</dbReference>
<dbReference type="NCBIfam" id="TIGR01445">
    <property type="entry name" value="intein_Nterm"/>
    <property type="match status" value="1"/>
</dbReference>